<evidence type="ECO:0000313" key="2">
    <source>
        <dbReference type="EMBL" id="MTU39875.1"/>
    </source>
</evidence>
<accession>A0A4Q5CBW9</accession>
<gene>
    <name evidence="1" type="ORF">GMD66_16890</name>
    <name evidence="2" type="ORF">GMD82_10375</name>
</gene>
<name>A0A4Q5CBW9_9BACT</name>
<dbReference type="SUPFAM" id="SSF50494">
    <property type="entry name" value="Trypsin-like serine proteases"/>
    <property type="match status" value="1"/>
</dbReference>
<dbReference type="InterPro" id="IPR043504">
    <property type="entry name" value="Peptidase_S1_PA_chymotrypsin"/>
</dbReference>
<organism evidence="1 4">
    <name type="scientific">Parabacteroides merdae</name>
    <dbReference type="NCBI Taxonomy" id="46503"/>
    <lineage>
        <taxon>Bacteria</taxon>
        <taxon>Pseudomonadati</taxon>
        <taxon>Bacteroidota</taxon>
        <taxon>Bacteroidia</taxon>
        <taxon>Bacteroidales</taxon>
        <taxon>Tannerellaceae</taxon>
        <taxon>Parabacteroides</taxon>
    </lineage>
</organism>
<dbReference type="RefSeq" id="WP_129943949.1">
    <property type="nucleotide sequence ID" value="NZ_JAASIN010000017.1"/>
</dbReference>
<dbReference type="AlphaFoldDB" id="A0A4Q5CBW9"/>
<evidence type="ECO:0000313" key="1">
    <source>
        <dbReference type="EMBL" id="MTU30855.1"/>
    </source>
</evidence>
<comment type="caution">
    <text evidence="1">The sequence shown here is derived from an EMBL/GenBank/DDBJ whole genome shotgun (WGS) entry which is preliminary data.</text>
</comment>
<dbReference type="InterPro" id="IPR009003">
    <property type="entry name" value="Peptidase_S1_PA"/>
</dbReference>
<sequence>MRNKIFAILYYSSLLDQIQFLGTGFVVSKGGFFITAGHTLGQLGQIYLDKGKFRAVFIDDSSNYRSVPFSTICYKYLSKGKQSPPVLYDIAYGCLKEGEYEYFMVEDKLSNIGEILIAPHYKSANQSNFLGKSFEDTIDISLLMYFNPSMSVLKNVNASVLDNEYSNCMQLTQSTKIAKGASGCPLVNTKGYVSGLFVAASEVDDKRYALNALSIYELSKD</sequence>
<dbReference type="EMBL" id="WNCR01000011">
    <property type="protein sequence ID" value="MTU30855.1"/>
    <property type="molecule type" value="Genomic_DNA"/>
</dbReference>
<reference evidence="3 4" key="1">
    <citation type="journal article" date="2019" name="Nat. Med.">
        <title>A library of human gut bacterial isolates paired with longitudinal multiomics data enables mechanistic microbiome research.</title>
        <authorList>
            <person name="Poyet M."/>
            <person name="Groussin M."/>
            <person name="Gibbons S.M."/>
            <person name="Avila-Pacheco J."/>
            <person name="Jiang X."/>
            <person name="Kearney S.M."/>
            <person name="Perrotta A.R."/>
            <person name="Berdy B."/>
            <person name="Zhao S."/>
            <person name="Lieberman T.D."/>
            <person name="Swanson P.K."/>
            <person name="Smith M."/>
            <person name="Roesemann S."/>
            <person name="Alexander J.E."/>
            <person name="Rich S.A."/>
            <person name="Livny J."/>
            <person name="Vlamakis H."/>
            <person name="Clish C."/>
            <person name="Bullock K."/>
            <person name="Deik A."/>
            <person name="Scott J."/>
            <person name="Pierce K.A."/>
            <person name="Xavier R.J."/>
            <person name="Alm E.J."/>
        </authorList>
    </citation>
    <scope>NUCLEOTIDE SEQUENCE [LARGE SCALE GENOMIC DNA]</scope>
    <source>
        <strain evidence="1 4">BIOML-A25</strain>
        <strain evidence="2 3">BIOML-A29</strain>
    </source>
</reference>
<evidence type="ECO:0000313" key="3">
    <source>
        <dbReference type="Proteomes" id="UP000434916"/>
    </source>
</evidence>
<keyword evidence="3" id="KW-1185">Reference proteome</keyword>
<dbReference type="Gene3D" id="2.40.10.10">
    <property type="entry name" value="Trypsin-like serine proteases"/>
    <property type="match status" value="1"/>
</dbReference>
<protein>
    <recommendedName>
        <fullName evidence="5">Serine protease</fullName>
    </recommendedName>
</protein>
<proteinExistence type="predicted"/>
<evidence type="ECO:0008006" key="5">
    <source>
        <dbReference type="Google" id="ProtNLM"/>
    </source>
</evidence>
<evidence type="ECO:0000313" key="4">
    <source>
        <dbReference type="Proteomes" id="UP000437446"/>
    </source>
</evidence>
<dbReference type="EMBL" id="WNCN01000012">
    <property type="protein sequence ID" value="MTU39875.1"/>
    <property type="molecule type" value="Genomic_DNA"/>
</dbReference>
<dbReference type="Proteomes" id="UP000437446">
    <property type="component" value="Unassembled WGS sequence"/>
</dbReference>
<dbReference type="Proteomes" id="UP000434916">
    <property type="component" value="Unassembled WGS sequence"/>
</dbReference>